<dbReference type="InterPro" id="IPR002563">
    <property type="entry name" value="Flavin_Rdtase-like_dom"/>
</dbReference>
<dbReference type="Pfam" id="PF07366">
    <property type="entry name" value="SnoaL"/>
    <property type="match status" value="1"/>
</dbReference>
<name>A0A2I1R4V1_9ACTN</name>
<evidence type="ECO:0000256" key="1">
    <source>
        <dbReference type="ARBA" id="ARBA00008898"/>
    </source>
</evidence>
<reference evidence="4 5" key="1">
    <citation type="submission" date="2017-12" db="EMBL/GenBank/DDBJ databases">
        <title>Phylogenetic diversity of female urinary microbiome.</title>
        <authorList>
            <person name="Thomas-White K."/>
            <person name="Wolfe A.J."/>
        </authorList>
    </citation>
    <scope>NUCLEOTIDE SEQUENCE [LARGE SCALE GENOMIC DNA]</scope>
    <source>
        <strain evidence="4 5">UMB0777</strain>
    </source>
</reference>
<dbReference type="InterPro" id="IPR009959">
    <property type="entry name" value="Cyclase_SnoaL-like"/>
</dbReference>
<proteinExistence type="inferred from homology"/>
<dbReference type="EMBL" id="PKJC01000016">
    <property type="protein sequence ID" value="PKZ64138.1"/>
    <property type="molecule type" value="Genomic_DNA"/>
</dbReference>
<dbReference type="GO" id="GO:0010181">
    <property type="term" value="F:FMN binding"/>
    <property type="evidence" value="ECO:0007669"/>
    <property type="project" value="InterPro"/>
</dbReference>
<dbReference type="SMART" id="SM00903">
    <property type="entry name" value="Flavin_Reduct"/>
    <property type="match status" value="1"/>
</dbReference>
<evidence type="ECO:0000313" key="5">
    <source>
        <dbReference type="Proteomes" id="UP000234662"/>
    </source>
</evidence>
<evidence type="ECO:0000313" key="4">
    <source>
        <dbReference type="EMBL" id="PKZ64138.1"/>
    </source>
</evidence>
<evidence type="ECO:0000259" key="3">
    <source>
        <dbReference type="SMART" id="SM00903"/>
    </source>
</evidence>
<organism evidence="4 5">
    <name type="scientific">Gordonia terrae</name>
    <dbReference type="NCBI Taxonomy" id="2055"/>
    <lineage>
        <taxon>Bacteria</taxon>
        <taxon>Bacillati</taxon>
        <taxon>Actinomycetota</taxon>
        <taxon>Actinomycetes</taxon>
        <taxon>Mycobacteriales</taxon>
        <taxon>Gordoniaceae</taxon>
        <taxon>Gordonia</taxon>
    </lineage>
</organism>
<dbReference type="Pfam" id="PF01613">
    <property type="entry name" value="Flavin_Reduct"/>
    <property type="match status" value="1"/>
</dbReference>
<gene>
    <name evidence="4" type="ORF">CYJ73_18605</name>
</gene>
<feature type="domain" description="Flavin reductase like" evidence="3">
    <location>
        <begin position="167"/>
        <end position="307"/>
    </location>
</feature>
<dbReference type="GO" id="GO:0030638">
    <property type="term" value="P:polyketide metabolic process"/>
    <property type="evidence" value="ECO:0007669"/>
    <property type="project" value="InterPro"/>
</dbReference>
<dbReference type="GO" id="GO:0042602">
    <property type="term" value="F:riboflavin reductase (NADPH) activity"/>
    <property type="evidence" value="ECO:0007669"/>
    <property type="project" value="TreeGrafter"/>
</dbReference>
<protein>
    <submittedName>
        <fullName evidence="4">Flavin reductase</fullName>
    </submittedName>
</protein>
<dbReference type="SUPFAM" id="SSF54427">
    <property type="entry name" value="NTF2-like"/>
    <property type="match status" value="1"/>
</dbReference>
<dbReference type="PANTHER" id="PTHR30466">
    <property type="entry name" value="FLAVIN REDUCTASE"/>
    <property type="match status" value="1"/>
</dbReference>
<comment type="similarity">
    <text evidence="1">Belongs to the non-flavoprotein flavin reductase family.</text>
</comment>
<dbReference type="Gene3D" id="3.10.450.50">
    <property type="match status" value="1"/>
</dbReference>
<dbReference type="RefSeq" id="WP_101821321.1">
    <property type="nucleotide sequence ID" value="NZ_PKJC01000016.1"/>
</dbReference>
<dbReference type="SUPFAM" id="SSF50475">
    <property type="entry name" value="FMN-binding split barrel"/>
    <property type="match status" value="1"/>
</dbReference>
<dbReference type="PANTHER" id="PTHR30466:SF11">
    <property type="entry name" value="FLAVIN-DEPENDENT MONOOXYGENASE, REDUCTASE SUBUNIT HSAB"/>
    <property type="match status" value="1"/>
</dbReference>
<dbReference type="AlphaFoldDB" id="A0A2I1R4V1"/>
<sequence>MSDFKSKLRSAWASAWDQGDVDAFDSIMSPDYTLLNSNSGDAGTVDDLKRQVLQVRSAFPDLSTTIEQVIVEGNDYAIFWTTTGTFSAPLGDVPATEQRVHTRGSVHGHIRDGLIIREEVTWDLRDLLTDVGIPTIRSALEKSGESLTFDATGQPTIDTMKSFNQRFVTGVTVVTTTDERGRPLGLAVNAYASVSLDPPLVLVCVQKTSSTYPSLFRSTHLGISILGCDQRNVLDVFATKSDDKFTNLAWHSAPAGSPLIDGSAAGIEAEIKERFQAKTHTVFMAKVTHVEVSESEPMIYKGGQVFDSRTLTAL</sequence>
<dbReference type="InterPro" id="IPR012349">
    <property type="entry name" value="Split_barrel_FMN-bd"/>
</dbReference>
<comment type="caution">
    <text evidence="4">The sequence shown here is derived from an EMBL/GenBank/DDBJ whole genome shotgun (WGS) entry which is preliminary data.</text>
</comment>
<evidence type="ECO:0000256" key="2">
    <source>
        <dbReference type="ARBA" id="ARBA00023002"/>
    </source>
</evidence>
<dbReference type="Gene3D" id="2.30.110.10">
    <property type="entry name" value="Electron Transport, Fmn-binding Protein, Chain A"/>
    <property type="match status" value="1"/>
</dbReference>
<accession>A0A2I1R4V1</accession>
<dbReference type="InterPro" id="IPR032710">
    <property type="entry name" value="NTF2-like_dom_sf"/>
</dbReference>
<dbReference type="Proteomes" id="UP000234662">
    <property type="component" value="Unassembled WGS sequence"/>
</dbReference>
<dbReference type="InterPro" id="IPR050268">
    <property type="entry name" value="NADH-dep_flavin_reductase"/>
</dbReference>
<keyword evidence="2" id="KW-0560">Oxidoreductase</keyword>